<dbReference type="GO" id="GO:0016463">
    <property type="term" value="F:P-type zinc transporter activity"/>
    <property type="evidence" value="ECO:0007669"/>
    <property type="project" value="UniProtKB-EC"/>
</dbReference>
<feature type="transmembrane region" description="Helical" evidence="10">
    <location>
        <begin position="601"/>
        <end position="622"/>
    </location>
</feature>
<feature type="transmembrane region" description="Helical" evidence="10">
    <location>
        <begin position="90"/>
        <end position="121"/>
    </location>
</feature>
<dbReference type="PROSITE" id="PS00141">
    <property type="entry name" value="ASP_PROTEASE"/>
    <property type="match status" value="1"/>
</dbReference>
<accession>A0A2U8E415</accession>
<dbReference type="SUPFAM" id="SSF81653">
    <property type="entry name" value="Calcium ATPase, transduction domain A"/>
    <property type="match status" value="1"/>
</dbReference>
<feature type="transmembrane region" description="Helical" evidence="10">
    <location>
        <begin position="284"/>
        <end position="317"/>
    </location>
</feature>
<dbReference type="EMBL" id="CP023004">
    <property type="protein sequence ID" value="AWI09649.1"/>
    <property type="molecule type" value="Genomic_DNA"/>
</dbReference>
<evidence type="ECO:0000256" key="7">
    <source>
        <dbReference type="ARBA" id="ARBA00023136"/>
    </source>
</evidence>
<dbReference type="GO" id="GO:0046872">
    <property type="term" value="F:metal ion binding"/>
    <property type="evidence" value="ECO:0007669"/>
    <property type="project" value="UniProtKB-KW"/>
</dbReference>
<dbReference type="AlphaFoldDB" id="A0A2U8E415"/>
<dbReference type="InterPro" id="IPR044492">
    <property type="entry name" value="P_typ_ATPase_HD_dom"/>
</dbReference>
<keyword evidence="10" id="KW-0547">Nucleotide-binding</keyword>
<dbReference type="SUPFAM" id="SSF81665">
    <property type="entry name" value="Calcium ATPase, transmembrane domain M"/>
    <property type="match status" value="1"/>
</dbReference>
<feature type="region of interest" description="Disordered" evidence="11">
    <location>
        <begin position="1"/>
        <end position="21"/>
    </location>
</feature>
<feature type="compositionally biased region" description="Low complexity" evidence="11">
    <location>
        <begin position="1"/>
        <end position="16"/>
    </location>
</feature>
<dbReference type="GO" id="GO:0016887">
    <property type="term" value="F:ATP hydrolysis activity"/>
    <property type="evidence" value="ECO:0007669"/>
    <property type="project" value="InterPro"/>
</dbReference>
<keyword evidence="5" id="KW-1278">Translocase</keyword>
<reference evidence="13 14" key="1">
    <citation type="journal article" date="2018" name="Syst. Appl. Microbiol.">
        <title>Ereboglobus luteus gen. nov. sp. nov. from cockroach guts, and new insights into the oxygen relationship of the genera Opitutus and Didymococcus (Verrucomicrobia: Opitutaceae).</title>
        <authorList>
            <person name="Tegtmeier D."/>
            <person name="Belitz A."/>
            <person name="Radek R."/>
            <person name="Heimerl T."/>
            <person name="Brune A."/>
        </authorList>
    </citation>
    <scope>NUCLEOTIDE SEQUENCE [LARGE SCALE GENOMIC DNA]</scope>
    <source>
        <strain evidence="13 14">Ho45</strain>
    </source>
</reference>
<comment type="similarity">
    <text evidence="2 10">Belongs to the cation transport ATPase (P-type) (TC 3.A.3) family. Type IB subfamily.</text>
</comment>
<comment type="subcellular location">
    <subcellularLocation>
        <location evidence="10">Cell membrane</location>
    </subcellularLocation>
    <subcellularLocation>
        <location evidence="1">Membrane</location>
    </subcellularLocation>
</comment>
<dbReference type="PROSITE" id="PS00154">
    <property type="entry name" value="ATPASE_E1_E2"/>
    <property type="match status" value="1"/>
</dbReference>
<dbReference type="InterPro" id="IPR023298">
    <property type="entry name" value="ATPase_P-typ_TM_dom_sf"/>
</dbReference>
<dbReference type="Gene3D" id="3.40.1110.10">
    <property type="entry name" value="Calcium-transporting ATPase, cytoplasmic domain N"/>
    <property type="match status" value="1"/>
</dbReference>
<dbReference type="NCBIfam" id="TIGR01494">
    <property type="entry name" value="ATPase_P-type"/>
    <property type="match status" value="1"/>
</dbReference>
<protein>
    <recommendedName>
        <fullName evidence="8">P-type Zn(2+) transporter</fullName>
        <ecNumber evidence="8">7.2.2.12</ecNumber>
    </recommendedName>
</protein>
<comment type="catalytic activity">
    <reaction evidence="9">
        <text>Zn(2+)(in) + ATP + H2O = Zn(2+)(out) + ADP + phosphate + H(+)</text>
        <dbReference type="Rhea" id="RHEA:20621"/>
        <dbReference type="ChEBI" id="CHEBI:15377"/>
        <dbReference type="ChEBI" id="CHEBI:15378"/>
        <dbReference type="ChEBI" id="CHEBI:29105"/>
        <dbReference type="ChEBI" id="CHEBI:30616"/>
        <dbReference type="ChEBI" id="CHEBI:43474"/>
        <dbReference type="ChEBI" id="CHEBI:456216"/>
        <dbReference type="EC" id="7.2.2.12"/>
    </reaction>
</comment>
<dbReference type="NCBIfam" id="TIGR01525">
    <property type="entry name" value="ATPase-IB_hvy"/>
    <property type="match status" value="1"/>
</dbReference>
<evidence type="ECO:0000256" key="11">
    <source>
        <dbReference type="SAM" id="MobiDB-lite"/>
    </source>
</evidence>
<dbReference type="InterPro" id="IPR001969">
    <property type="entry name" value="Aspartic_peptidase_AS"/>
</dbReference>
<evidence type="ECO:0000256" key="9">
    <source>
        <dbReference type="ARBA" id="ARBA00047308"/>
    </source>
</evidence>
<organism evidence="13 14">
    <name type="scientific">Ereboglobus luteus</name>
    <dbReference type="NCBI Taxonomy" id="1796921"/>
    <lineage>
        <taxon>Bacteria</taxon>
        <taxon>Pseudomonadati</taxon>
        <taxon>Verrucomicrobiota</taxon>
        <taxon>Opitutia</taxon>
        <taxon>Opitutales</taxon>
        <taxon>Opitutaceae</taxon>
        <taxon>Ereboglobus</taxon>
    </lineage>
</organism>
<dbReference type="InterPro" id="IPR036412">
    <property type="entry name" value="HAD-like_sf"/>
</dbReference>
<feature type="transmembrane region" description="Helical" evidence="10">
    <location>
        <begin position="258"/>
        <end position="278"/>
    </location>
</feature>
<evidence type="ECO:0000256" key="8">
    <source>
        <dbReference type="ARBA" id="ARBA00039097"/>
    </source>
</evidence>
<keyword evidence="10" id="KW-1003">Cell membrane</keyword>
<evidence type="ECO:0000259" key="12">
    <source>
        <dbReference type="Pfam" id="PF00122"/>
    </source>
</evidence>
<feature type="transmembrane region" description="Helical" evidence="10">
    <location>
        <begin position="60"/>
        <end position="78"/>
    </location>
</feature>
<dbReference type="InterPro" id="IPR051014">
    <property type="entry name" value="Cation_Transport_ATPase_IB"/>
</dbReference>
<evidence type="ECO:0000313" key="13">
    <source>
        <dbReference type="EMBL" id="AWI09649.1"/>
    </source>
</evidence>
<dbReference type="SUPFAM" id="SSF56784">
    <property type="entry name" value="HAD-like"/>
    <property type="match status" value="1"/>
</dbReference>
<dbReference type="SFLD" id="SFLDS00003">
    <property type="entry name" value="Haloacid_Dehalogenase"/>
    <property type="match status" value="1"/>
</dbReference>
<dbReference type="PANTHER" id="PTHR48085:SF5">
    <property type="entry name" value="CADMIUM_ZINC-TRANSPORTING ATPASE HMA4-RELATED"/>
    <property type="match status" value="1"/>
</dbReference>
<feature type="transmembrane region" description="Helical" evidence="10">
    <location>
        <begin position="32"/>
        <end position="53"/>
    </location>
</feature>
<evidence type="ECO:0000256" key="2">
    <source>
        <dbReference type="ARBA" id="ARBA00006024"/>
    </source>
</evidence>
<dbReference type="NCBIfam" id="TIGR01512">
    <property type="entry name" value="ATPase-IB2_Cd"/>
    <property type="match status" value="1"/>
</dbReference>
<evidence type="ECO:0000256" key="10">
    <source>
        <dbReference type="RuleBase" id="RU362081"/>
    </source>
</evidence>
<dbReference type="FunFam" id="2.70.150.10:FF:000002">
    <property type="entry name" value="Copper-transporting ATPase 1, putative"/>
    <property type="match status" value="1"/>
</dbReference>
<dbReference type="GO" id="GO:0005524">
    <property type="term" value="F:ATP binding"/>
    <property type="evidence" value="ECO:0007669"/>
    <property type="project" value="UniProtKB-UniRule"/>
</dbReference>
<dbReference type="EC" id="7.2.2.12" evidence="8"/>
<keyword evidence="3 10" id="KW-0812">Transmembrane</keyword>
<dbReference type="Pfam" id="PF00122">
    <property type="entry name" value="E1-E2_ATPase"/>
    <property type="match status" value="1"/>
</dbReference>
<evidence type="ECO:0000313" key="14">
    <source>
        <dbReference type="Proteomes" id="UP000244896"/>
    </source>
</evidence>
<proteinExistence type="inferred from homology"/>
<dbReference type="PANTHER" id="PTHR48085">
    <property type="entry name" value="CADMIUM/ZINC-TRANSPORTING ATPASE HMA2-RELATED"/>
    <property type="match status" value="1"/>
</dbReference>
<sequence length="654" mass="69398">MPQSHSTHDSSSQHTDAGTLNHEEKSNRLETASLLISGVLVAISLANLWGNVLPEIAKEIFAFTAILAGGWFLLPKAWNAVCRLRPDINLLVVIAAIGASIIGEWLEASAVVFLFGVAEWLEGWADRRAKRATEALLELAPKTTLARRDGVFVEIPVEQVTAGEVIAVKSGMGIPLDGEIITGESAVNQAPITGESVPVDKKLGDPVFAGTINGEGSLEIKVTKPAADTTLARIIRLVAEAQEQKAPTQRFVDTFAKYYTPAVTLAALLIFLMPPLLMGGGWSVWLYRACVLLIIACPCALVISTPVGIVAGLTALARRGVLVKGGEHLETIAKLRALAVDKTGTITEGKPRVLSIECITAKSETEVLYIAAGIDDHSPHPIAKAIVTYAKEHAVAFTRAANYQSHSGRGAEGYIDTHPYFVGNHRFAHELGLCTSSLEVTLRNYEAKGQSVVIVGHRPNDTCAGKILGVIAVGDSLRPNARTAVANLRAAGIEHIVMLSGDNQHAADYVAKEAGIDEARGDLLPDDKVCAIKILRDAYESVGMVGDGVNDAPAMATANIGIAMGAAGTDAAIETSDITLMQDDLGKIAETIRIGRRTLSIVYFNIAFALSLKALFLILTVLGYANLWLAVLADTGATLLVVANSLRLLKVSTK</sequence>
<dbReference type="GO" id="GO:0005886">
    <property type="term" value="C:plasma membrane"/>
    <property type="evidence" value="ECO:0007669"/>
    <property type="project" value="UniProtKB-SubCell"/>
</dbReference>
<name>A0A2U8E415_9BACT</name>
<evidence type="ECO:0000256" key="1">
    <source>
        <dbReference type="ARBA" id="ARBA00004370"/>
    </source>
</evidence>
<dbReference type="InterPro" id="IPR018303">
    <property type="entry name" value="ATPase_P-typ_P_site"/>
</dbReference>
<dbReference type="GO" id="GO:0004190">
    <property type="term" value="F:aspartic-type endopeptidase activity"/>
    <property type="evidence" value="ECO:0007669"/>
    <property type="project" value="InterPro"/>
</dbReference>
<gene>
    <name evidence="13" type="primary">cadA</name>
    <name evidence="13" type="ORF">CKA38_10665</name>
</gene>
<keyword evidence="14" id="KW-1185">Reference proteome</keyword>
<dbReference type="SFLD" id="SFLDG00002">
    <property type="entry name" value="C1.7:_P-type_atpase_like"/>
    <property type="match status" value="1"/>
</dbReference>
<dbReference type="PRINTS" id="PR00119">
    <property type="entry name" value="CATATPASE"/>
</dbReference>
<evidence type="ECO:0000256" key="5">
    <source>
        <dbReference type="ARBA" id="ARBA00022967"/>
    </source>
</evidence>
<dbReference type="SFLD" id="SFLDF00027">
    <property type="entry name" value="p-type_atpase"/>
    <property type="match status" value="1"/>
</dbReference>
<dbReference type="RefSeq" id="WP_108825460.1">
    <property type="nucleotide sequence ID" value="NZ_CP023004.1"/>
</dbReference>
<dbReference type="OrthoDB" id="199028at2"/>
<evidence type="ECO:0000256" key="6">
    <source>
        <dbReference type="ARBA" id="ARBA00022989"/>
    </source>
</evidence>
<dbReference type="InterPro" id="IPR001757">
    <property type="entry name" value="P_typ_ATPase"/>
</dbReference>
<dbReference type="InterPro" id="IPR008250">
    <property type="entry name" value="ATPase_P-typ_transduc_dom_A_sf"/>
</dbReference>
<dbReference type="Proteomes" id="UP000244896">
    <property type="component" value="Chromosome"/>
</dbReference>
<evidence type="ECO:0000256" key="3">
    <source>
        <dbReference type="ARBA" id="ARBA00022692"/>
    </source>
</evidence>
<keyword evidence="10" id="KW-0067">ATP-binding</keyword>
<feature type="transmembrane region" description="Helical" evidence="10">
    <location>
        <begin position="628"/>
        <end position="649"/>
    </location>
</feature>
<keyword evidence="6 10" id="KW-1133">Transmembrane helix</keyword>
<dbReference type="InterPro" id="IPR059000">
    <property type="entry name" value="ATPase_P-type_domA"/>
</dbReference>
<dbReference type="InterPro" id="IPR027256">
    <property type="entry name" value="P-typ_ATPase_IB"/>
</dbReference>
<dbReference type="PRINTS" id="PR00120">
    <property type="entry name" value="HATPASE"/>
</dbReference>
<dbReference type="Gene3D" id="3.40.50.1000">
    <property type="entry name" value="HAD superfamily/HAD-like"/>
    <property type="match status" value="1"/>
</dbReference>
<feature type="domain" description="P-type ATPase A" evidence="12">
    <location>
        <begin position="139"/>
        <end position="238"/>
    </location>
</feature>
<dbReference type="Gene3D" id="2.70.150.10">
    <property type="entry name" value="Calcium-transporting ATPase, cytoplasmic transduction domain A"/>
    <property type="match status" value="1"/>
</dbReference>
<keyword evidence="4 10" id="KW-0479">Metal-binding</keyword>
<dbReference type="GO" id="GO:0006508">
    <property type="term" value="P:proteolysis"/>
    <property type="evidence" value="ECO:0007669"/>
    <property type="project" value="InterPro"/>
</dbReference>
<dbReference type="Pfam" id="PF00702">
    <property type="entry name" value="Hydrolase"/>
    <property type="match status" value="1"/>
</dbReference>
<dbReference type="InterPro" id="IPR023214">
    <property type="entry name" value="HAD_sf"/>
</dbReference>
<dbReference type="KEGG" id="elut:CKA38_10665"/>
<evidence type="ECO:0000256" key="4">
    <source>
        <dbReference type="ARBA" id="ARBA00022723"/>
    </source>
</evidence>
<dbReference type="InterPro" id="IPR023299">
    <property type="entry name" value="ATPase_P-typ_cyto_dom_N"/>
</dbReference>
<keyword evidence="7 10" id="KW-0472">Membrane</keyword>